<feature type="chain" id="PRO_5013329989" description="Secreted protein" evidence="1">
    <location>
        <begin position="28"/>
        <end position="158"/>
    </location>
</feature>
<organism evidence="2 3">
    <name type="scientific">Blastococcus haudaquaticus</name>
    <dbReference type="NCBI Taxonomy" id="1938745"/>
    <lineage>
        <taxon>Bacteria</taxon>
        <taxon>Bacillati</taxon>
        <taxon>Actinomycetota</taxon>
        <taxon>Actinomycetes</taxon>
        <taxon>Geodermatophilales</taxon>
        <taxon>Geodermatophilaceae</taxon>
        <taxon>Blastococcus</taxon>
    </lineage>
</organism>
<keyword evidence="1" id="KW-0732">Signal</keyword>
<dbReference type="AlphaFoldDB" id="A0A286H8F2"/>
<reference evidence="3" key="1">
    <citation type="submission" date="2017-09" db="EMBL/GenBank/DDBJ databases">
        <authorList>
            <person name="Varghese N."/>
            <person name="Submissions S."/>
        </authorList>
    </citation>
    <scope>NUCLEOTIDE SEQUENCE [LARGE SCALE GENOMIC DNA]</scope>
    <source>
        <strain evidence="3">DSM 44270</strain>
    </source>
</reference>
<keyword evidence="3" id="KW-1185">Reference proteome</keyword>
<gene>
    <name evidence="2" type="ORF">SAMN06272739_4450</name>
</gene>
<name>A0A286H8F2_9ACTN</name>
<feature type="signal peptide" evidence="1">
    <location>
        <begin position="1"/>
        <end position="27"/>
    </location>
</feature>
<evidence type="ECO:0000313" key="2">
    <source>
        <dbReference type="EMBL" id="SOE04080.1"/>
    </source>
</evidence>
<dbReference type="EMBL" id="OCNK01000009">
    <property type="protein sequence ID" value="SOE04080.1"/>
    <property type="molecule type" value="Genomic_DNA"/>
</dbReference>
<proteinExistence type="predicted"/>
<dbReference type="OrthoDB" id="5195827at2"/>
<sequence>MTTIRRVLILIGLTLAVTVAAAIPASAAFQDTYTARTTVGTGTVAAPASVTVNDYCGQTANGGYYDANGTWVTTYYYWYDATVTWPASTTARGVTGYRVMAHLNNGTSVVMAETDAVNRTVNARVDRGYLNYQPRVSVITLTSYGWTAETPRTAVLAC</sequence>
<accession>A0A286H8F2</accession>
<dbReference type="Proteomes" id="UP000219482">
    <property type="component" value="Unassembled WGS sequence"/>
</dbReference>
<evidence type="ECO:0000256" key="1">
    <source>
        <dbReference type="SAM" id="SignalP"/>
    </source>
</evidence>
<evidence type="ECO:0000313" key="3">
    <source>
        <dbReference type="Proteomes" id="UP000219482"/>
    </source>
</evidence>
<dbReference type="RefSeq" id="WP_143278531.1">
    <property type="nucleotide sequence ID" value="NZ_OCNK01000009.1"/>
</dbReference>
<protein>
    <recommendedName>
        <fullName evidence="4">Secreted protein</fullName>
    </recommendedName>
</protein>
<evidence type="ECO:0008006" key="4">
    <source>
        <dbReference type="Google" id="ProtNLM"/>
    </source>
</evidence>